<name>B8C2D8_THAPS</name>
<dbReference type="PANTHER" id="PTHR11010">
    <property type="entry name" value="PROTEASE S28 PRO-X CARBOXYPEPTIDASE-RELATED"/>
    <property type="match status" value="1"/>
</dbReference>
<dbReference type="HOGENOM" id="CLU_020959_3_1_1"/>
<dbReference type="OMA" id="NDYIDSQ"/>
<keyword evidence="3" id="KW-0732">Signal</keyword>
<dbReference type="PaxDb" id="35128-Thaps268867"/>
<dbReference type="Gene3D" id="1.20.120.980">
    <property type="entry name" value="Serine carboxypeptidase S28, SKS domain"/>
    <property type="match status" value="1"/>
</dbReference>
<dbReference type="InterPro" id="IPR042269">
    <property type="entry name" value="Ser_carbopepase_S28_SKS"/>
</dbReference>
<dbReference type="Proteomes" id="UP000001449">
    <property type="component" value="Chromosome 5"/>
</dbReference>
<dbReference type="eggNOG" id="KOG2182">
    <property type="taxonomic scope" value="Eukaryota"/>
</dbReference>
<keyword evidence="2 6" id="KW-0645">Protease</keyword>
<evidence type="ECO:0000256" key="3">
    <source>
        <dbReference type="ARBA" id="ARBA00022729"/>
    </source>
</evidence>
<sequence>MIGLADRLFNENWDVHLYAIEHRYYDDGSADDNHDENQFDYTYLSSRQAVKDIVEFMDVEDAAASNTNNNTWILFGGSYPGMLSAWARLLHPETIHGAVANSAPVQPQLDFYQYYDHVALDLVDERVGGSEECKRIFVEAHEQVVAVFDEVNPLEEVATLFNVCGGADMLRASRRNMEAFVGDGLIRVPSQSNDPSFEGAEKISLNFVICNTIIEEHMSNPNHSSMEILANLKKIQNGLLCEEVDYNELIEFMTTRTDENANDLAWLYQTCNEFGFYQTCNVGSTCPYGRGFHLIERDLEFCQIVFGIDTVTQNVASSLEYYVGGSENTASNRIIFVNGDVDPWTELAVTETSNGDVENTVMVPGASHHFWTHEIKDTDDKAVVAARQAIYDTVSEWL</sequence>
<dbReference type="InterPro" id="IPR008758">
    <property type="entry name" value="Peptidase_S28"/>
</dbReference>
<dbReference type="RefSeq" id="XP_002290182.1">
    <property type="nucleotide sequence ID" value="XM_002290146.1"/>
</dbReference>
<accession>B8C2D8</accession>
<dbReference type="SUPFAM" id="SSF53474">
    <property type="entry name" value="alpha/beta-Hydrolases"/>
    <property type="match status" value="1"/>
</dbReference>
<evidence type="ECO:0000256" key="2">
    <source>
        <dbReference type="ARBA" id="ARBA00022670"/>
    </source>
</evidence>
<dbReference type="ESTHER" id="thaps-b8c2d8">
    <property type="family name" value="Prolylcarboxypeptidase"/>
</dbReference>
<dbReference type="EC" id="3.4.-.-" evidence="6"/>
<dbReference type="PANTHER" id="PTHR11010:SF117">
    <property type="entry name" value="SERINE PROTEASE 16"/>
    <property type="match status" value="1"/>
</dbReference>
<dbReference type="FunFam" id="1.20.120.980:FF:000023">
    <property type="entry name" value="Serine protease"/>
    <property type="match status" value="1"/>
</dbReference>
<evidence type="ECO:0000313" key="7">
    <source>
        <dbReference type="Proteomes" id="UP000001449"/>
    </source>
</evidence>
<dbReference type="KEGG" id="tps:THAPSDRAFT_268867"/>
<dbReference type="InParanoid" id="B8C2D8"/>
<dbReference type="GO" id="GO:0008239">
    <property type="term" value="F:dipeptidyl-peptidase activity"/>
    <property type="evidence" value="ECO:0000318"/>
    <property type="project" value="GO_Central"/>
</dbReference>
<reference evidence="6 7" key="1">
    <citation type="journal article" date="2004" name="Science">
        <title>The genome of the diatom Thalassiosira pseudonana: ecology, evolution, and metabolism.</title>
        <authorList>
            <person name="Armbrust E.V."/>
            <person name="Berges J.A."/>
            <person name="Bowler C."/>
            <person name="Green B.R."/>
            <person name="Martinez D."/>
            <person name="Putnam N.H."/>
            <person name="Zhou S."/>
            <person name="Allen A.E."/>
            <person name="Apt K.E."/>
            <person name="Bechner M."/>
            <person name="Brzezinski M.A."/>
            <person name="Chaal B.K."/>
            <person name="Chiovitti A."/>
            <person name="Davis A.K."/>
            <person name="Demarest M.S."/>
            <person name="Detter J.C."/>
            <person name="Glavina T."/>
            <person name="Goodstein D."/>
            <person name="Hadi M.Z."/>
            <person name="Hellsten U."/>
            <person name="Hildebrand M."/>
            <person name="Jenkins B.D."/>
            <person name="Jurka J."/>
            <person name="Kapitonov V.V."/>
            <person name="Kroger N."/>
            <person name="Lau W.W."/>
            <person name="Lane T.W."/>
            <person name="Larimer F.W."/>
            <person name="Lippmeier J.C."/>
            <person name="Lucas S."/>
            <person name="Medina M."/>
            <person name="Montsant A."/>
            <person name="Obornik M."/>
            <person name="Parker M.S."/>
            <person name="Palenik B."/>
            <person name="Pazour G.J."/>
            <person name="Richardson P.M."/>
            <person name="Rynearson T.A."/>
            <person name="Saito M.A."/>
            <person name="Schwartz D.C."/>
            <person name="Thamatrakoln K."/>
            <person name="Valentin K."/>
            <person name="Vardi A."/>
            <person name="Wilkerson F.P."/>
            <person name="Rokhsar D.S."/>
        </authorList>
    </citation>
    <scope>NUCLEOTIDE SEQUENCE [LARGE SCALE GENOMIC DNA]</scope>
    <source>
        <strain evidence="6 7">CCMP1335</strain>
    </source>
</reference>
<evidence type="ECO:0000256" key="1">
    <source>
        <dbReference type="ARBA" id="ARBA00011079"/>
    </source>
</evidence>
<proteinExistence type="inferred from homology"/>
<gene>
    <name evidence="6" type="ORF">THAPSDRAFT_268867</name>
</gene>
<comment type="similarity">
    <text evidence="1">Belongs to the peptidase S28 family.</text>
</comment>
<evidence type="ECO:0000256" key="5">
    <source>
        <dbReference type="ARBA" id="ARBA00023180"/>
    </source>
</evidence>
<dbReference type="GO" id="GO:0070008">
    <property type="term" value="F:serine-type exopeptidase activity"/>
    <property type="evidence" value="ECO:0007669"/>
    <property type="project" value="InterPro"/>
</dbReference>
<keyword evidence="4 6" id="KW-0378">Hydrolase</keyword>
<dbReference type="AlphaFoldDB" id="B8C2D8"/>
<keyword evidence="7" id="KW-1185">Reference proteome</keyword>
<organism evidence="6 7">
    <name type="scientific">Thalassiosira pseudonana</name>
    <name type="common">Marine diatom</name>
    <name type="synonym">Cyclotella nana</name>
    <dbReference type="NCBI Taxonomy" id="35128"/>
    <lineage>
        <taxon>Eukaryota</taxon>
        <taxon>Sar</taxon>
        <taxon>Stramenopiles</taxon>
        <taxon>Ochrophyta</taxon>
        <taxon>Bacillariophyta</taxon>
        <taxon>Coscinodiscophyceae</taxon>
        <taxon>Thalassiosirophycidae</taxon>
        <taxon>Thalassiosirales</taxon>
        <taxon>Thalassiosiraceae</taxon>
        <taxon>Thalassiosira</taxon>
    </lineage>
</organism>
<dbReference type="GeneID" id="7449255"/>
<reference evidence="6 7" key="2">
    <citation type="journal article" date="2008" name="Nature">
        <title>The Phaeodactylum genome reveals the evolutionary history of diatom genomes.</title>
        <authorList>
            <person name="Bowler C."/>
            <person name="Allen A.E."/>
            <person name="Badger J.H."/>
            <person name="Grimwood J."/>
            <person name="Jabbari K."/>
            <person name="Kuo A."/>
            <person name="Maheswari U."/>
            <person name="Martens C."/>
            <person name="Maumus F."/>
            <person name="Otillar R.P."/>
            <person name="Rayko E."/>
            <person name="Salamov A."/>
            <person name="Vandepoele K."/>
            <person name="Beszteri B."/>
            <person name="Gruber A."/>
            <person name="Heijde M."/>
            <person name="Katinka M."/>
            <person name="Mock T."/>
            <person name="Valentin K."/>
            <person name="Verret F."/>
            <person name="Berges J.A."/>
            <person name="Brownlee C."/>
            <person name="Cadoret J.P."/>
            <person name="Chiovitti A."/>
            <person name="Choi C.J."/>
            <person name="Coesel S."/>
            <person name="De Martino A."/>
            <person name="Detter J.C."/>
            <person name="Durkin C."/>
            <person name="Falciatore A."/>
            <person name="Fournet J."/>
            <person name="Haruta M."/>
            <person name="Huysman M.J."/>
            <person name="Jenkins B.D."/>
            <person name="Jiroutova K."/>
            <person name="Jorgensen R.E."/>
            <person name="Joubert Y."/>
            <person name="Kaplan A."/>
            <person name="Kroger N."/>
            <person name="Kroth P.G."/>
            <person name="La Roche J."/>
            <person name="Lindquist E."/>
            <person name="Lommer M."/>
            <person name="Martin-Jezequel V."/>
            <person name="Lopez P.J."/>
            <person name="Lucas S."/>
            <person name="Mangogna M."/>
            <person name="McGinnis K."/>
            <person name="Medlin L.K."/>
            <person name="Montsant A."/>
            <person name="Oudot-Le Secq M.P."/>
            <person name="Napoli C."/>
            <person name="Obornik M."/>
            <person name="Parker M.S."/>
            <person name="Petit J.L."/>
            <person name="Porcel B.M."/>
            <person name="Poulsen N."/>
            <person name="Robison M."/>
            <person name="Rychlewski L."/>
            <person name="Rynearson T.A."/>
            <person name="Schmutz J."/>
            <person name="Shapiro H."/>
            <person name="Siaut M."/>
            <person name="Stanley M."/>
            <person name="Sussman M.R."/>
            <person name="Taylor A.R."/>
            <person name="Vardi A."/>
            <person name="von Dassow P."/>
            <person name="Vyverman W."/>
            <person name="Willis A."/>
            <person name="Wyrwicz L.S."/>
            <person name="Rokhsar D.S."/>
            <person name="Weissenbach J."/>
            <person name="Armbrust E.V."/>
            <person name="Green B.R."/>
            <person name="Van de Peer Y."/>
            <person name="Grigoriev I.V."/>
        </authorList>
    </citation>
    <scope>NUCLEOTIDE SEQUENCE [LARGE SCALE GENOMIC DNA]</scope>
    <source>
        <strain evidence="6 7">CCMP1335</strain>
    </source>
</reference>
<dbReference type="Gene3D" id="3.40.50.1820">
    <property type="entry name" value="alpha/beta hydrolase"/>
    <property type="match status" value="1"/>
</dbReference>
<evidence type="ECO:0000256" key="4">
    <source>
        <dbReference type="ARBA" id="ARBA00022801"/>
    </source>
</evidence>
<evidence type="ECO:0000313" key="6">
    <source>
        <dbReference type="EMBL" id="EED91934.1"/>
    </source>
</evidence>
<dbReference type="GO" id="GO:0006508">
    <property type="term" value="P:proteolysis"/>
    <property type="evidence" value="ECO:0007669"/>
    <property type="project" value="UniProtKB-KW"/>
</dbReference>
<dbReference type="InterPro" id="IPR029058">
    <property type="entry name" value="AB_hydrolase_fold"/>
</dbReference>
<protein>
    <submittedName>
        <fullName evidence="6">Serine protease</fullName>
        <ecNumber evidence="6">3.4.-.-</ecNumber>
    </submittedName>
</protein>
<keyword evidence="5" id="KW-0325">Glycoprotein</keyword>
<feature type="non-terminal residue" evidence="6">
    <location>
        <position position="398"/>
    </location>
</feature>
<dbReference type="Pfam" id="PF05577">
    <property type="entry name" value="Peptidase_S28"/>
    <property type="match status" value="1"/>
</dbReference>
<dbReference type="EMBL" id="CM000642">
    <property type="protein sequence ID" value="EED91934.1"/>
    <property type="molecule type" value="Genomic_DNA"/>
</dbReference>